<dbReference type="EMBL" id="CP106738">
    <property type="protein sequence ID" value="UXX83757.1"/>
    <property type="molecule type" value="Genomic_DNA"/>
</dbReference>
<accession>A0ABY6DC75</accession>
<evidence type="ECO:0000313" key="2">
    <source>
        <dbReference type="EMBL" id="UXX83757.1"/>
    </source>
</evidence>
<dbReference type="InterPro" id="IPR036844">
    <property type="entry name" value="Hint_dom_sf"/>
</dbReference>
<dbReference type="SUPFAM" id="SSF51294">
    <property type="entry name" value="Hedgehog/intein (Hint) domain"/>
    <property type="match status" value="1"/>
</dbReference>
<keyword evidence="3" id="KW-1185">Reference proteome</keyword>
<dbReference type="Proteomes" id="UP001064087">
    <property type="component" value="Chromosome"/>
</dbReference>
<reference evidence="2" key="1">
    <citation type="submission" date="2022-10" db="EMBL/GenBank/DDBJ databases">
        <title>Roseovarius pelagicus sp. nov., isolated from Arctic seawater.</title>
        <authorList>
            <person name="Hong Y.W."/>
            <person name="Hwang C.Y."/>
        </authorList>
    </citation>
    <scope>NUCLEOTIDE SEQUENCE</scope>
    <source>
        <strain evidence="2">HL-MP18</strain>
    </source>
</reference>
<sequence length="212" mass="23020">MTSSMAFTEIERVICFTPGTGVATPQGLRPVELLHPGDHVITRDNGIQTICWMGKKTLGAADVARNPWLRPVLIRAGAFGDSIPETDIRVSPNHRMLLANQLAETMFGEREVLVPAKHLAGLPGVEWPRPAQGVTYVHVMFESHEVLLAGGTWSESFQPGGEALRGVGAAQRRELLALFPDLETEVGLGAYRSARISLRAHEARVLLAEIAS</sequence>
<dbReference type="Pfam" id="PF13403">
    <property type="entry name" value="Hint_2"/>
    <property type="match status" value="1"/>
</dbReference>
<feature type="domain" description="Hedgehog/Intein (Hint)" evidence="1">
    <location>
        <begin position="14"/>
        <end position="160"/>
    </location>
</feature>
<evidence type="ECO:0000313" key="3">
    <source>
        <dbReference type="Proteomes" id="UP001064087"/>
    </source>
</evidence>
<dbReference type="RefSeq" id="WP_263048244.1">
    <property type="nucleotide sequence ID" value="NZ_CP106738.1"/>
</dbReference>
<dbReference type="InterPro" id="IPR028992">
    <property type="entry name" value="Hedgehog/Intein_dom"/>
</dbReference>
<evidence type="ECO:0000259" key="1">
    <source>
        <dbReference type="Pfam" id="PF13403"/>
    </source>
</evidence>
<proteinExistence type="predicted"/>
<gene>
    <name evidence="2" type="ORF">N7U68_03570</name>
</gene>
<protein>
    <submittedName>
        <fullName evidence="2">Hint domain-containing protein</fullName>
    </submittedName>
</protein>
<name>A0ABY6DC75_9RHOB</name>
<organism evidence="2 3">
    <name type="scientific">Roseovarius pelagicus</name>
    <dbReference type="NCBI Taxonomy" id="2980108"/>
    <lineage>
        <taxon>Bacteria</taxon>
        <taxon>Pseudomonadati</taxon>
        <taxon>Pseudomonadota</taxon>
        <taxon>Alphaproteobacteria</taxon>
        <taxon>Rhodobacterales</taxon>
        <taxon>Roseobacteraceae</taxon>
        <taxon>Roseovarius</taxon>
    </lineage>
</organism>
<dbReference type="Gene3D" id="2.170.16.10">
    <property type="entry name" value="Hedgehog/Intein (Hint) domain"/>
    <property type="match status" value="1"/>
</dbReference>